<dbReference type="Proteomes" id="UP001642487">
    <property type="component" value="Chromosome 2"/>
</dbReference>
<evidence type="ECO:0000313" key="4">
    <source>
        <dbReference type="EMBL" id="CAK9315210.1"/>
    </source>
</evidence>
<protein>
    <recommendedName>
        <fullName evidence="3">C2H2-type domain-containing protein</fullName>
    </recommendedName>
</protein>
<sequence length="111" mass="13030">MDDKSVPYNLRLRRDHKASSPTEHSKTHKQEKDFQEKAIEEVYAGHLVVYYRCEKCGCSFDLETSLRSHHCKQNKSEKEAIMEIGVEKNLGENKSFRRRSRKGIPTRAPFF</sequence>
<evidence type="ECO:0000259" key="3">
    <source>
        <dbReference type="PROSITE" id="PS50157"/>
    </source>
</evidence>
<keyword evidence="1" id="KW-0479">Metal-binding</keyword>
<proteinExistence type="predicted"/>
<dbReference type="EMBL" id="OZ021736">
    <property type="protein sequence ID" value="CAK9315210.1"/>
    <property type="molecule type" value="Genomic_DNA"/>
</dbReference>
<feature type="compositionally biased region" description="Basic and acidic residues" evidence="2">
    <location>
        <begin position="23"/>
        <end position="33"/>
    </location>
</feature>
<reference evidence="4 5" key="1">
    <citation type="submission" date="2024-03" db="EMBL/GenBank/DDBJ databases">
        <authorList>
            <person name="Gkanogiannis A."/>
            <person name="Becerra Lopez-Lavalle L."/>
        </authorList>
    </citation>
    <scope>NUCLEOTIDE SEQUENCE [LARGE SCALE GENOMIC DNA]</scope>
</reference>
<keyword evidence="5" id="KW-1185">Reference proteome</keyword>
<keyword evidence="1" id="KW-0863">Zinc-finger</keyword>
<accession>A0ABP0Y452</accession>
<feature type="domain" description="C2H2-type" evidence="3">
    <location>
        <begin position="51"/>
        <end position="79"/>
    </location>
</feature>
<feature type="region of interest" description="Disordered" evidence="2">
    <location>
        <begin position="1"/>
        <end position="33"/>
    </location>
</feature>
<gene>
    <name evidence="4" type="ORF">CITCOLO1_LOCUS6993</name>
</gene>
<evidence type="ECO:0000313" key="5">
    <source>
        <dbReference type="Proteomes" id="UP001642487"/>
    </source>
</evidence>
<organism evidence="4 5">
    <name type="scientific">Citrullus colocynthis</name>
    <name type="common">colocynth</name>
    <dbReference type="NCBI Taxonomy" id="252529"/>
    <lineage>
        <taxon>Eukaryota</taxon>
        <taxon>Viridiplantae</taxon>
        <taxon>Streptophyta</taxon>
        <taxon>Embryophyta</taxon>
        <taxon>Tracheophyta</taxon>
        <taxon>Spermatophyta</taxon>
        <taxon>Magnoliopsida</taxon>
        <taxon>eudicotyledons</taxon>
        <taxon>Gunneridae</taxon>
        <taxon>Pentapetalae</taxon>
        <taxon>rosids</taxon>
        <taxon>fabids</taxon>
        <taxon>Cucurbitales</taxon>
        <taxon>Cucurbitaceae</taxon>
        <taxon>Benincaseae</taxon>
        <taxon>Citrullus</taxon>
    </lineage>
</organism>
<evidence type="ECO:0000256" key="1">
    <source>
        <dbReference type="PROSITE-ProRule" id="PRU00042"/>
    </source>
</evidence>
<dbReference type="PROSITE" id="PS50157">
    <property type="entry name" value="ZINC_FINGER_C2H2_2"/>
    <property type="match status" value="1"/>
</dbReference>
<evidence type="ECO:0000256" key="2">
    <source>
        <dbReference type="SAM" id="MobiDB-lite"/>
    </source>
</evidence>
<dbReference type="InterPro" id="IPR013087">
    <property type="entry name" value="Znf_C2H2_type"/>
</dbReference>
<name>A0ABP0Y452_9ROSI</name>
<keyword evidence="1" id="KW-0862">Zinc</keyword>